<reference evidence="1 2" key="1">
    <citation type="journal article" date="2018" name="Elife">
        <title>Firefly genomes illuminate parallel origins of bioluminescence in beetles.</title>
        <authorList>
            <person name="Fallon T.R."/>
            <person name="Lower S.E."/>
            <person name="Chang C.H."/>
            <person name="Bessho-Uehara M."/>
            <person name="Martin G.J."/>
            <person name="Bewick A.J."/>
            <person name="Behringer M."/>
            <person name="Debat H.J."/>
            <person name="Wong I."/>
            <person name="Day J.C."/>
            <person name="Suvorov A."/>
            <person name="Silva C.J."/>
            <person name="Stanger-Hall K.F."/>
            <person name="Hall D.W."/>
            <person name="Schmitz R.J."/>
            <person name="Nelson D.R."/>
            <person name="Lewis S.M."/>
            <person name="Shigenobu S."/>
            <person name="Bybee S.M."/>
            <person name="Larracuente A.M."/>
            <person name="Oba Y."/>
            <person name="Weng J.K."/>
        </authorList>
    </citation>
    <scope>NUCLEOTIDE SEQUENCE [LARGE SCALE GENOMIC DNA]</scope>
    <source>
        <strain evidence="1">1611_PpyrPB1</strain>
        <tissue evidence="1">Whole body</tissue>
    </source>
</reference>
<accession>A0A5N4A6E3</accession>
<gene>
    <name evidence="1" type="ORF">PPYR_12520</name>
</gene>
<evidence type="ECO:0000313" key="1">
    <source>
        <dbReference type="EMBL" id="KAB0792900.1"/>
    </source>
</evidence>
<sequence length="140" mass="16148">MKCQTLLYSILSSFAYTNPINNHYVMIESQLLKKIIKNKQIMENNIMPCAGGLIGPELHNSNEQVTQSAVEFFNVHNPLSPHPLMVPAKLDHYHYFFLHLQLLTCQRNNLFNANLVFIGTVLNRYLSLVKGVITVWDYVR</sequence>
<name>A0A5N4A6E3_PHOPY</name>
<dbReference type="InParanoid" id="A0A5N4A6E3"/>
<dbReference type="Proteomes" id="UP000327044">
    <property type="component" value="Unassembled WGS sequence"/>
</dbReference>
<dbReference type="EMBL" id="VVIM01000009">
    <property type="protein sequence ID" value="KAB0792900.1"/>
    <property type="molecule type" value="Genomic_DNA"/>
</dbReference>
<evidence type="ECO:0000313" key="2">
    <source>
        <dbReference type="Proteomes" id="UP000327044"/>
    </source>
</evidence>
<comment type="caution">
    <text evidence="1">The sequence shown here is derived from an EMBL/GenBank/DDBJ whole genome shotgun (WGS) entry which is preliminary data.</text>
</comment>
<organism evidence="1 2">
    <name type="scientific">Photinus pyralis</name>
    <name type="common">Common eastern firefly</name>
    <name type="synonym">Lampyris pyralis</name>
    <dbReference type="NCBI Taxonomy" id="7054"/>
    <lineage>
        <taxon>Eukaryota</taxon>
        <taxon>Metazoa</taxon>
        <taxon>Ecdysozoa</taxon>
        <taxon>Arthropoda</taxon>
        <taxon>Hexapoda</taxon>
        <taxon>Insecta</taxon>
        <taxon>Pterygota</taxon>
        <taxon>Neoptera</taxon>
        <taxon>Endopterygota</taxon>
        <taxon>Coleoptera</taxon>
        <taxon>Polyphaga</taxon>
        <taxon>Elateriformia</taxon>
        <taxon>Elateroidea</taxon>
        <taxon>Lampyridae</taxon>
        <taxon>Lampyrinae</taxon>
        <taxon>Photinus</taxon>
    </lineage>
</organism>
<protein>
    <submittedName>
        <fullName evidence="1">Uncharacterized protein</fullName>
    </submittedName>
</protein>
<dbReference type="AlphaFoldDB" id="A0A5N4A6E3"/>
<proteinExistence type="predicted"/>
<keyword evidence="2" id="KW-1185">Reference proteome</keyword>